<evidence type="ECO:0000259" key="9">
    <source>
        <dbReference type="SMART" id="SM00645"/>
    </source>
</evidence>
<keyword evidence="4" id="KW-0378">Hydrolase</keyword>
<dbReference type="InterPro" id="IPR013201">
    <property type="entry name" value="Prot_inhib_I29"/>
</dbReference>
<dbReference type="PROSITE" id="PS00139">
    <property type="entry name" value="THIOL_PROTEASE_CYS"/>
    <property type="match status" value="1"/>
</dbReference>
<comment type="caution">
    <text evidence="11">The sequence shown here is derived from an EMBL/GenBank/DDBJ whole genome shotgun (WGS) entry which is preliminary data.</text>
</comment>
<evidence type="ECO:0000256" key="2">
    <source>
        <dbReference type="ARBA" id="ARBA00022670"/>
    </source>
</evidence>
<dbReference type="CDD" id="cd02248">
    <property type="entry name" value="Peptidase_C1A"/>
    <property type="match status" value="1"/>
</dbReference>
<evidence type="ECO:0000256" key="1">
    <source>
        <dbReference type="ARBA" id="ARBA00008455"/>
    </source>
</evidence>
<dbReference type="SMART" id="SM00645">
    <property type="entry name" value="Pept_C1"/>
    <property type="match status" value="1"/>
</dbReference>
<dbReference type="Gene3D" id="3.10.450.10">
    <property type="match status" value="1"/>
</dbReference>
<dbReference type="Gene3D" id="3.90.70.10">
    <property type="entry name" value="Cysteine proteinases"/>
    <property type="match status" value="1"/>
</dbReference>
<dbReference type="CDD" id="cd00042">
    <property type="entry name" value="CY"/>
    <property type="match status" value="1"/>
</dbReference>
<reference evidence="12" key="1">
    <citation type="submission" date="2020-01" db="EMBL/GenBank/DDBJ databases">
        <title>Draft genome sequence of the Termite Coptotermes fromosanus.</title>
        <authorList>
            <person name="Itakura S."/>
            <person name="Yosikawa Y."/>
            <person name="Umezawa K."/>
        </authorList>
    </citation>
    <scope>NUCLEOTIDE SEQUENCE [LARGE SCALE GENOMIC DNA]</scope>
</reference>
<dbReference type="PRINTS" id="PR00705">
    <property type="entry name" value="PAPAIN"/>
</dbReference>
<dbReference type="GO" id="GO:0004869">
    <property type="term" value="F:cysteine-type endopeptidase inhibitor activity"/>
    <property type="evidence" value="ECO:0007669"/>
    <property type="project" value="InterPro"/>
</dbReference>
<dbReference type="InterPro" id="IPR038765">
    <property type="entry name" value="Papain-like_cys_pep_sf"/>
</dbReference>
<gene>
    <name evidence="11" type="ORF">Cfor_03820</name>
</gene>
<dbReference type="SUPFAM" id="SSF54001">
    <property type="entry name" value="Cysteine proteinases"/>
    <property type="match status" value="1"/>
</dbReference>
<dbReference type="FunCoup" id="A0A6L2Q8Z7">
    <property type="interactions" value="120"/>
</dbReference>
<dbReference type="InterPro" id="IPR000010">
    <property type="entry name" value="Cystatin_dom"/>
</dbReference>
<keyword evidence="8" id="KW-0325">Glycoprotein</keyword>
<feature type="domain" description="Peptidase C1A papain C-terminal" evidence="9">
    <location>
        <begin position="210"/>
        <end position="405"/>
    </location>
</feature>
<accession>A0A6L2Q8Z7</accession>
<sequence length="405" mass="45932">MKILSGSVALVLNVNVPPQCKPCIVQTTWSVRLLPQESVVAGVLVRLTLELGYSTCRKGHDEDIATCQLRNNSNNQICHVEVWDRPWLKLREVNNVSCSSAAERRVKRKSWIGGGTHDIHIGLFNEFINKYNKHYKSQAEYKRRFHIYRANMKKVERLQETEQGTAVYGATQFADLTPKEFKRYHLGLNPKLKVSNSIPLQEAKIPDVQLPEEFDWRDHNVVTEVKNQGSCGSCWAFSVTGNIEGQWAIKRGKLYSLSEQELVDCDSMDDGCNGGLPENAYKAIESLGGLETEKDYPYEGEDEKCHFRKGDVKVTIQGAVNITKNETQMAQWLYKNGPISIGINANAMQFYMGGISHPWKFLCDGDDLDHGVLIVGYGVHTYPLFQKELPFWIIKNSWGANWGEQ</sequence>
<dbReference type="Pfam" id="PF00112">
    <property type="entry name" value="Peptidase_C1"/>
    <property type="match status" value="1"/>
</dbReference>
<dbReference type="InterPro" id="IPR013128">
    <property type="entry name" value="Peptidase_C1A"/>
</dbReference>
<keyword evidence="7" id="KW-1015">Disulfide bond</keyword>
<comment type="similarity">
    <text evidence="1">Belongs to the peptidase C1 family.</text>
</comment>
<keyword evidence="3" id="KW-0732">Signal</keyword>
<dbReference type="InterPro" id="IPR000169">
    <property type="entry name" value="Pept_cys_AS"/>
</dbReference>
<organism evidence="11 12">
    <name type="scientific">Coptotermes formosanus</name>
    <name type="common">Formosan subterranean termite</name>
    <dbReference type="NCBI Taxonomy" id="36987"/>
    <lineage>
        <taxon>Eukaryota</taxon>
        <taxon>Metazoa</taxon>
        <taxon>Ecdysozoa</taxon>
        <taxon>Arthropoda</taxon>
        <taxon>Hexapoda</taxon>
        <taxon>Insecta</taxon>
        <taxon>Pterygota</taxon>
        <taxon>Neoptera</taxon>
        <taxon>Polyneoptera</taxon>
        <taxon>Dictyoptera</taxon>
        <taxon>Blattodea</taxon>
        <taxon>Blattoidea</taxon>
        <taxon>Termitoidae</taxon>
        <taxon>Rhinotermitidae</taxon>
        <taxon>Coptotermes</taxon>
    </lineage>
</organism>
<dbReference type="Proteomes" id="UP000502823">
    <property type="component" value="Unassembled WGS sequence"/>
</dbReference>
<evidence type="ECO:0000256" key="5">
    <source>
        <dbReference type="ARBA" id="ARBA00022807"/>
    </source>
</evidence>
<keyword evidence="6" id="KW-0865">Zymogen</keyword>
<evidence type="ECO:0000256" key="6">
    <source>
        <dbReference type="ARBA" id="ARBA00023145"/>
    </source>
</evidence>
<evidence type="ECO:0000256" key="4">
    <source>
        <dbReference type="ARBA" id="ARBA00022801"/>
    </source>
</evidence>
<dbReference type="SMART" id="SM00848">
    <property type="entry name" value="Inhibitor_I29"/>
    <property type="match status" value="1"/>
</dbReference>
<proteinExistence type="inferred from homology"/>
<dbReference type="GO" id="GO:0008234">
    <property type="term" value="F:cysteine-type peptidase activity"/>
    <property type="evidence" value="ECO:0007669"/>
    <property type="project" value="UniProtKB-KW"/>
</dbReference>
<evidence type="ECO:0000259" key="10">
    <source>
        <dbReference type="SMART" id="SM00848"/>
    </source>
</evidence>
<evidence type="ECO:0000256" key="7">
    <source>
        <dbReference type="ARBA" id="ARBA00023157"/>
    </source>
</evidence>
<dbReference type="EMBL" id="BLKM01012983">
    <property type="protein sequence ID" value="GFG38217.1"/>
    <property type="molecule type" value="Genomic_DNA"/>
</dbReference>
<dbReference type="Pfam" id="PF08246">
    <property type="entry name" value="Inhibitor_I29"/>
    <property type="match status" value="1"/>
</dbReference>
<dbReference type="InterPro" id="IPR046350">
    <property type="entry name" value="Cystatin_sf"/>
</dbReference>
<dbReference type="OrthoDB" id="387093at2759"/>
<dbReference type="PROSITE" id="PS00639">
    <property type="entry name" value="THIOL_PROTEASE_HIS"/>
    <property type="match status" value="1"/>
</dbReference>
<dbReference type="InterPro" id="IPR025660">
    <property type="entry name" value="Pept_his_AS"/>
</dbReference>
<dbReference type="PANTHER" id="PTHR12411">
    <property type="entry name" value="CYSTEINE PROTEASE FAMILY C1-RELATED"/>
    <property type="match status" value="1"/>
</dbReference>
<dbReference type="AlphaFoldDB" id="A0A6L2Q8Z7"/>
<name>A0A6L2Q8Z7_COPFO</name>
<keyword evidence="12" id="KW-1185">Reference proteome</keyword>
<evidence type="ECO:0000313" key="11">
    <source>
        <dbReference type="EMBL" id="GFG38217.1"/>
    </source>
</evidence>
<dbReference type="InterPro" id="IPR039417">
    <property type="entry name" value="Peptidase_C1A_papain-like"/>
</dbReference>
<dbReference type="FunFam" id="3.90.70.10:FF:000130">
    <property type="entry name" value="Cysteine proteinase 1"/>
    <property type="match status" value="1"/>
</dbReference>
<dbReference type="SUPFAM" id="SSF54403">
    <property type="entry name" value="Cystatin/monellin"/>
    <property type="match status" value="1"/>
</dbReference>
<evidence type="ECO:0000313" key="12">
    <source>
        <dbReference type="Proteomes" id="UP000502823"/>
    </source>
</evidence>
<dbReference type="InterPro" id="IPR000668">
    <property type="entry name" value="Peptidase_C1A_C"/>
</dbReference>
<keyword evidence="5" id="KW-0788">Thiol protease</keyword>
<feature type="domain" description="Cathepsin propeptide inhibitor" evidence="10">
    <location>
        <begin position="124"/>
        <end position="181"/>
    </location>
</feature>
<dbReference type="GO" id="GO:0006508">
    <property type="term" value="P:proteolysis"/>
    <property type="evidence" value="ECO:0007669"/>
    <property type="project" value="UniProtKB-KW"/>
</dbReference>
<keyword evidence="2" id="KW-0645">Protease</keyword>
<dbReference type="InParanoid" id="A0A6L2Q8Z7"/>
<feature type="non-terminal residue" evidence="11">
    <location>
        <position position="405"/>
    </location>
</feature>
<protein>
    <submittedName>
        <fullName evidence="11">Uncharacterized protein</fullName>
    </submittedName>
</protein>
<evidence type="ECO:0000256" key="3">
    <source>
        <dbReference type="ARBA" id="ARBA00022729"/>
    </source>
</evidence>
<evidence type="ECO:0000256" key="8">
    <source>
        <dbReference type="ARBA" id="ARBA00023180"/>
    </source>
</evidence>